<feature type="binding site" evidence="4">
    <location>
        <position position="145"/>
    </location>
    <ligand>
        <name>S-adenosyl-L-methionine</name>
        <dbReference type="ChEBI" id="CHEBI:59789"/>
    </ligand>
</feature>
<dbReference type="AlphaFoldDB" id="A0AAE2SGW9"/>
<dbReference type="Gene3D" id="1.10.8.10">
    <property type="entry name" value="DNA helicase RuvA subunit, C-terminal domain"/>
    <property type="match status" value="1"/>
</dbReference>
<dbReference type="EC" id="2.1.1.297" evidence="4"/>
<dbReference type="InterPro" id="IPR025714">
    <property type="entry name" value="Methyltranfer_dom"/>
</dbReference>
<comment type="caution">
    <text evidence="4">Lacks conserved residue(s) required for the propagation of feature annotation.</text>
</comment>
<evidence type="ECO:0000259" key="5">
    <source>
        <dbReference type="Pfam" id="PF13847"/>
    </source>
</evidence>
<sequence length="292" mass="32070">MTTVLDIIEKGTVYLEKKGIDDARRHMQLLVTHQLGCSRVELYMQFDRPMAEEELIPLRQNLKRRGDGEPLQHILGTVEFYRREFKTDARALIPRPETEELASLILNATMGDDLRILDMGTGSGVLGLTLAAELGGRCNELVLADISEDALALAEENATLLGLSRYSLVQTDLFTELQDQTFHILAANLPYIAETDRSQLSVEVLRDPDSALFGGKDGLDILRDFIQQAPSHLVPGGTIALEIGHDQADAVEKMLQAAGFTHITTHKDLNGIARFPIAVLPGAPEPEPAPIS</sequence>
<dbReference type="GO" id="GO:0102559">
    <property type="term" value="F:peptide chain release factor N(5)-glutamine methyltransferase activity"/>
    <property type="evidence" value="ECO:0007669"/>
    <property type="project" value="UniProtKB-EC"/>
</dbReference>
<protein>
    <recommendedName>
        <fullName evidence="4">Release factor glutamine methyltransferase</fullName>
        <shortName evidence="4">RF MTase</shortName>
        <ecNumber evidence="4">2.1.1.297</ecNumber>
    </recommendedName>
    <alternativeName>
        <fullName evidence="4">N5-glutamine methyltransferase PrmC</fullName>
    </alternativeName>
    <alternativeName>
        <fullName evidence="4">Protein-(glutamine-N5) MTase PrmC</fullName>
    </alternativeName>
    <alternativeName>
        <fullName evidence="4">Protein-glutamine N-methyltransferase PrmC</fullName>
    </alternativeName>
</protein>
<proteinExistence type="inferred from homology"/>
<dbReference type="RefSeq" id="WP_309490775.1">
    <property type="nucleotide sequence ID" value="NZ_JAENIG010000010.1"/>
</dbReference>
<comment type="catalytic activity">
    <reaction evidence="4">
        <text>L-glutaminyl-[peptide chain release factor] + S-adenosyl-L-methionine = N(5)-methyl-L-glutaminyl-[peptide chain release factor] + S-adenosyl-L-homocysteine + H(+)</text>
        <dbReference type="Rhea" id="RHEA:42896"/>
        <dbReference type="Rhea" id="RHEA-COMP:10271"/>
        <dbReference type="Rhea" id="RHEA-COMP:10272"/>
        <dbReference type="ChEBI" id="CHEBI:15378"/>
        <dbReference type="ChEBI" id="CHEBI:30011"/>
        <dbReference type="ChEBI" id="CHEBI:57856"/>
        <dbReference type="ChEBI" id="CHEBI:59789"/>
        <dbReference type="ChEBI" id="CHEBI:61891"/>
        <dbReference type="EC" id="2.1.1.297"/>
    </reaction>
</comment>
<dbReference type="SUPFAM" id="SSF53335">
    <property type="entry name" value="S-adenosyl-L-methionine-dependent methyltransferases"/>
    <property type="match status" value="1"/>
</dbReference>
<dbReference type="PANTHER" id="PTHR18895:SF74">
    <property type="entry name" value="MTRF1L RELEASE FACTOR GLUTAMINE METHYLTRANSFERASE"/>
    <property type="match status" value="1"/>
</dbReference>
<dbReference type="InterPro" id="IPR040758">
    <property type="entry name" value="PrmC_N"/>
</dbReference>
<comment type="caution">
    <text evidence="7">The sequence shown here is derived from an EMBL/GenBank/DDBJ whole genome shotgun (WGS) entry which is preliminary data.</text>
</comment>
<gene>
    <name evidence="4 7" type="primary">prmC</name>
    <name evidence="7" type="ORF">JIN83_14405</name>
</gene>
<dbReference type="InterPro" id="IPR004556">
    <property type="entry name" value="HemK-like"/>
</dbReference>
<feature type="binding site" evidence="4">
    <location>
        <position position="188"/>
    </location>
    <ligand>
        <name>S-adenosyl-L-methionine</name>
        <dbReference type="ChEBI" id="CHEBI:59789"/>
    </ligand>
</feature>
<accession>A0AAE2SGW9</accession>
<dbReference type="NCBIfam" id="TIGR03534">
    <property type="entry name" value="RF_mod_PrmC"/>
    <property type="match status" value="1"/>
</dbReference>
<dbReference type="Pfam" id="PF17827">
    <property type="entry name" value="PrmC_N"/>
    <property type="match status" value="1"/>
</dbReference>
<name>A0AAE2SGW9_9BACT</name>
<evidence type="ECO:0000256" key="3">
    <source>
        <dbReference type="ARBA" id="ARBA00022691"/>
    </source>
</evidence>
<dbReference type="GO" id="GO:0032259">
    <property type="term" value="P:methylation"/>
    <property type="evidence" value="ECO:0007669"/>
    <property type="project" value="UniProtKB-KW"/>
</dbReference>
<evidence type="ECO:0000259" key="6">
    <source>
        <dbReference type="Pfam" id="PF17827"/>
    </source>
</evidence>
<dbReference type="InterPro" id="IPR050320">
    <property type="entry name" value="N5-glutamine_MTase"/>
</dbReference>
<comment type="function">
    <text evidence="4">Methylates the class 1 translation termination release factors RF1/PrfA and RF2/PrfB on the glutamine residue of the universally conserved GGQ motif.</text>
</comment>
<dbReference type="EMBL" id="JAENIG010000010">
    <property type="protein sequence ID" value="MBK1856161.1"/>
    <property type="molecule type" value="Genomic_DNA"/>
</dbReference>
<evidence type="ECO:0000256" key="4">
    <source>
        <dbReference type="HAMAP-Rule" id="MF_02126"/>
    </source>
</evidence>
<dbReference type="Pfam" id="PF13847">
    <property type="entry name" value="Methyltransf_31"/>
    <property type="match status" value="1"/>
</dbReference>
<organism evidence="7 8">
    <name type="scientific">Oceaniferula flava</name>
    <dbReference type="NCBI Taxonomy" id="2800421"/>
    <lineage>
        <taxon>Bacteria</taxon>
        <taxon>Pseudomonadati</taxon>
        <taxon>Verrucomicrobiota</taxon>
        <taxon>Verrucomicrobiia</taxon>
        <taxon>Verrucomicrobiales</taxon>
        <taxon>Verrucomicrobiaceae</taxon>
        <taxon>Oceaniferula</taxon>
    </lineage>
</organism>
<keyword evidence="1 4" id="KW-0489">Methyltransferase</keyword>
<evidence type="ECO:0000256" key="2">
    <source>
        <dbReference type="ARBA" id="ARBA00022679"/>
    </source>
</evidence>
<evidence type="ECO:0000256" key="1">
    <source>
        <dbReference type="ARBA" id="ARBA00022603"/>
    </source>
</evidence>
<comment type="similarity">
    <text evidence="4">Belongs to the protein N5-glutamine methyltransferase family. PrmC subfamily.</text>
</comment>
<dbReference type="NCBIfam" id="TIGR00536">
    <property type="entry name" value="hemK_fam"/>
    <property type="match status" value="1"/>
</dbReference>
<reference evidence="7" key="1">
    <citation type="submission" date="2021-01" db="EMBL/GenBank/DDBJ databases">
        <title>Modified the classification status of verrucomicrobia.</title>
        <authorList>
            <person name="Feng X."/>
        </authorList>
    </citation>
    <scope>NUCLEOTIDE SEQUENCE</scope>
    <source>
        <strain evidence="7">5K15</strain>
    </source>
</reference>
<evidence type="ECO:0000313" key="8">
    <source>
        <dbReference type="Proteomes" id="UP000634206"/>
    </source>
</evidence>
<dbReference type="InterPro" id="IPR029063">
    <property type="entry name" value="SAM-dependent_MTases_sf"/>
</dbReference>
<keyword evidence="8" id="KW-1185">Reference proteome</keyword>
<keyword evidence="3 4" id="KW-0949">S-adenosyl-L-methionine</keyword>
<feature type="domain" description="Methyltransferase" evidence="5">
    <location>
        <begin position="112"/>
        <end position="206"/>
    </location>
</feature>
<dbReference type="PANTHER" id="PTHR18895">
    <property type="entry name" value="HEMK METHYLTRANSFERASE"/>
    <property type="match status" value="1"/>
</dbReference>
<dbReference type="CDD" id="cd02440">
    <property type="entry name" value="AdoMet_MTases"/>
    <property type="match status" value="1"/>
</dbReference>
<keyword evidence="2 4" id="KW-0808">Transferase</keyword>
<dbReference type="InterPro" id="IPR019874">
    <property type="entry name" value="RF_methyltr_PrmC"/>
</dbReference>
<dbReference type="Gene3D" id="3.40.50.150">
    <property type="entry name" value="Vaccinia Virus protein VP39"/>
    <property type="match status" value="1"/>
</dbReference>
<feature type="binding site" evidence="4">
    <location>
        <begin position="120"/>
        <end position="124"/>
    </location>
    <ligand>
        <name>S-adenosyl-L-methionine</name>
        <dbReference type="ChEBI" id="CHEBI:59789"/>
    </ligand>
</feature>
<dbReference type="HAMAP" id="MF_02126">
    <property type="entry name" value="RF_methyltr_PrmC"/>
    <property type="match status" value="1"/>
</dbReference>
<feature type="domain" description="Release factor glutamine methyltransferase N-terminal" evidence="6">
    <location>
        <begin position="7"/>
        <end position="76"/>
    </location>
</feature>
<dbReference type="Proteomes" id="UP000634206">
    <property type="component" value="Unassembled WGS sequence"/>
</dbReference>
<evidence type="ECO:0000313" key="7">
    <source>
        <dbReference type="EMBL" id="MBK1856161.1"/>
    </source>
</evidence>